<keyword evidence="1" id="KW-0732">Signal</keyword>
<feature type="signal peptide" evidence="1">
    <location>
        <begin position="1"/>
        <end position="23"/>
    </location>
</feature>
<organism evidence="2 3">
    <name type="scientific">Planctobacterium marinum</name>
    <dbReference type="NCBI Taxonomy" id="1631968"/>
    <lineage>
        <taxon>Bacteria</taxon>
        <taxon>Pseudomonadati</taxon>
        <taxon>Pseudomonadota</taxon>
        <taxon>Gammaproteobacteria</taxon>
        <taxon>Alteromonadales</taxon>
        <taxon>Alteromonadaceae</taxon>
        <taxon>Planctobacterium</taxon>
    </lineage>
</organism>
<proteinExistence type="predicted"/>
<name>A0AA48KQN2_9ALTE</name>
<dbReference type="AlphaFoldDB" id="A0AA48KQN2"/>
<accession>A0AA48KQN2</accession>
<keyword evidence="3" id="KW-1185">Reference proteome</keyword>
<dbReference type="KEGG" id="pmaw:MACH26_34720"/>
<evidence type="ECO:0000256" key="1">
    <source>
        <dbReference type="SAM" id="SignalP"/>
    </source>
</evidence>
<evidence type="ECO:0000313" key="3">
    <source>
        <dbReference type="Proteomes" id="UP001333710"/>
    </source>
</evidence>
<feature type="chain" id="PRO_5041409713" evidence="1">
    <location>
        <begin position="24"/>
        <end position="90"/>
    </location>
</feature>
<dbReference type="EMBL" id="AP027272">
    <property type="protein sequence ID" value="BDX07951.1"/>
    <property type="molecule type" value="Genomic_DNA"/>
</dbReference>
<gene>
    <name evidence="2" type="ORF">MACH26_34720</name>
</gene>
<reference evidence="2" key="1">
    <citation type="submission" date="2023-01" db="EMBL/GenBank/DDBJ databases">
        <title>Complete genome sequence of Planctobacterium marinum strain Dej080120_11.</title>
        <authorList>
            <person name="Ueki S."/>
            <person name="Maruyama F."/>
        </authorList>
    </citation>
    <scope>NUCLEOTIDE SEQUENCE</scope>
    <source>
        <strain evidence="2">Dej080120_11</strain>
    </source>
</reference>
<protein>
    <submittedName>
        <fullName evidence="2">Uncharacterized protein</fullName>
    </submittedName>
</protein>
<sequence length="90" mass="9572">MSGKLKNVLFVIAGVTLAGAATAHEVSLNDVTDYYVQEASSKTSVELQNAAYADVLNTTHKVELQDSGIETRVLISATQNQSDEEIAASE</sequence>
<dbReference type="Proteomes" id="UP001333710">
    <property type="component" value="Chromosome"/>
</dbReference>
<dbReference type="RefSeq" id="WP_338294050.1">
    <property type="nucleotide sequence ID" value="NZ_AP027272.1"/>
</dbReference>
<evidence type="ECO:0000313" key="2">
    <source>
        <dbReference type="EMBL" id="BDX07951.1"/>
    </source>
</evidence>